<evidence type="ECO:0000256" key="2">
    <source>
        <dbReference type="ARBA" id="ARBA00005774"/>
    </source>
</evidence>
<sequence>MSDRPVEGGDAIKRIESGFEHVLFASRWLMAPVYFGLVLAMVLLLVKFGKELFGLFAQIWSASGSELIIGVLSLVDVALIMNLLIIIMFSGYENFVSKMEDLHTHRDRPEWMGHIGFSDLKLKLIGSIVAISGIELLKAFMNAHNLTDRQLGWMVGIHVTFLFSGLLYAAMDRLAGKGH</sequence>
<evidence type="ECO:0000256" key="7">
    <source>
        <dbReference type="HAMAP-Rule" id="MF_00143"/>
    </source>
</evidence>
<evidence type="ECO:0000256" key="5">
    <source>
        <dbReference type="ARBA" id="ARBA00022989"/>
    </source>
</evidence>
<evidence type="ECO:0000313" key="8">
    <source>
        <dbReference type="EMBL" id="ENO98445.1"/>
    </source>
</evidence>
<comment type="caution">
    <text evidence="8">The sequence shown here is derived from an EMBL/GenBank/DDBJ whole genome shotgun (WGS) entry which is preliminary data.</text>
</comment>
<comment type="similarity">
    <text evidence="2 7">Belongs to the UPF0114 family.</text>
</comment>
<keyword evidence="5 7" id="KW-1133">Transmembrane helix</keyword>
<gene>
    <name evidence="8" type="ORF">C667_03733</name>
</gene>
<keyword evidence="3 7" id="KW-1003">Cell membrane</keyword>
<feature type="transmembrane region" description="Helical" evidence="7">
    <location>
        <begin position="67"/>
        <end position="92"/>
    </location>
</feature>
<organism evidence="8 9">
    <name type="scientific">Thauera phenylacetica B4P</name>
    <dbReference type="NCBI Taxonomy" id="1234382"/>
    <lineage>
        <taxon>Bacteria</taxon>
        <taxon>Pseudomonadati</taxon>
        <taxon>Pseudomonadota</taxon>
        <taxon>Betaproteobacteria</taxon>
        <taxon>Rhodocyclales</taxon>
        <taxon>Zoogloeaceae</taxon>
        <taxon>Thauera</taxon>
    </lineage>
</organism>
<comment type="subcellular location">
    <subcellularLocation>
        <location evidence="1 7">Cell membrane</location>
        <topology evidence="1 7">Multi-pass membrane protein</topology>
    </subcellularLocation>
</comment>
<dbReference type="InterPro" id="IPR005134">
    <property type="entry name" value="UPF0114"/>
</dbReference>
<keyword evidence="9" id="KW-1185">Reference proteome</keyword>
<keyword evidence="6 7" id="KW-0472">Membrane</keyword>
<dbReference type="HAMAP" id="MF_00143">
    <property type="entry name" value="UPF0114"/>
    <property type="match status" value="1"/>
</dbReference>
<evidence type="ECO:0000313" key="9">
    <source>
        <dbReference type="Proteomes" id="UP000013047"/>
    </source>
</evidence>
<accession>N6Z3I3</accession>
<name>N6Z3I3_9RHOO</name>
<reference evidence="8 9" key="1">
    <citation type="submission" date="2012-09" db="EMBL/GenBank/DDBJ databases">
        <title>Draft Genome Sequences of 6 Strains from Genus Thauera.</title>
        <authorList>
            <person name="Liu B."/>
            <person name="Shapleigh J.P."/>
            <person name="Frostegard A.H."/>
        </authorList>
    </citation>
    <scope>NUCLEOTIDE SEQUENCE [LARGE SCALE GENOMIC DNA]</scope>
    <source>
        <strain evidence="8 9">B4P</strain>
    </source>
</reference>
<protein>
    <recommendedName>
        <fullName evidence="7">UPF0114 protein C667_03733</fullName>
    </recommendedName>
</protein>
<keyword evidence="4 7" id="KW-0812">Transmembrane</keyword>
<proteinExistence type="inferred from homology"/>
<dbReference type="AlphaFoldDB" id="N6Z3I3"/>
<feature type="transmembrane region" description="Helical" evidence="7">
    <location>
        <begin position="28"/>
        <end position="46"/>
    </location>
</feature>
<dbReference type="Pfam" id="PF03350">
    <property type="entry name" value="UPF0114"/>
    <property type="match status" value="1"/>
</dbReference>
<dbReference type="InterPro" id="IPR020761">
    <property type="entry name" value="UPF0114_bac"/>
</dbReference>
<evidence type="ECO:0000256" key="6">
    <source>
        <dbReference type="ARBA" id="ARBA00023136"/>
    </source>
</evidence>
<dbReference type="GO" id="GO:0005886">
    <property type="term" value="C:plasma membrane"/>
    <property type="evidence" value="ECO:0007669"/>
    <property type="project" value="UniProtKB-SubCell"/>
</dbReference>
<dbReference type="PANTHER" id="PTHR38596:SF1">
    <property type="entry name" value="UPF0114 PROTEIN YQHA"/>
    <property type="match status" value="1"/>
</dbReference>
<dbReference type="EMBL" id="AMXF01000012">
    <property type="protein sequence ID" value="ENO98445.1"/>
    <property type="molecule type" value="Genomic_DNA"/>
</dbReference>
<evidence type="ECO:0000256" key="1">
    <source>
        <dbReference type="ARBA" id="ARBA00004651"/>
    </source>
</evidence>
<feature type="transmembrane region" description="Helical" evidence="7">
    <location>
        <begin position="151"/>
        <end position="171"/>
    </location>
</feature>
<dbReference type="PANTHER" id="PTHR38596">
    <property type="entry name" value="UPF0114 PROTEIN YQHA"/>
    <property type="match status" value="1"/>
</dbReference>
<dbReference type="Proteomes" id="UP000013047">
    <property type="component" value="Unassembled WGS sequence"/>
</dbReference>
<dbReference type="NCBIfam" id="TIGR00645">
    <property type="entry name" value="HI0507"/>
    <property type="match status" value="1"/>
</dbReference>
<evidence type="ECO:0000256" key="3">
    <source>
        <dbReference type="ARBA" id="ARBA00022475"/>
    </source>
</evidence>
<evidence type="ECO:0000256" key="4">
    <source>
        <dbReference type="ARBA" id="ARBA00022692"/>
    </source>
</evidence>